<dbReference type="SUPFAM" id="SSF56784">
    <property type="entry name" value="HAD-like"/>
    <property type="match status" value="1"/>
</dbReference>
<keyword evidence="2" id="KW-0378">Hydrolase</keyword>
<dbReference type="PANTHER" id="PTHR10000:SF8">
    <property type="entry name" value="HAD SUPERFAMILY HYDROLASE-LIKE, TYPE 3"/>
    <property type="match status" value="1"/>
</dbReference>
<dbReference type="Proteomes" id="UP000823858">
    <property type="component" value="Unassembled WGS sequence"/>
</dbReference>
<gene>
    <name evidence="2" type="ORF">H9751_04220</name>
</gene>
<proteinExistence type="predicted"/>
<dbReference type="Gene3D" id="3.40.50.1000">
    <property type="entry name" value="HAD superfamily/HAD-like"/>
    <property type="match status" value="2"/>
</dbReference>
<dbReference type="PANTHER" id="PTHR10000">
    <property type="entry name" value="PHOSPHOSERINE PHOSPHATASE"/>
    <property type="match status" value="1"/>
</dbReference>
<reference evidence="2" key="2">
    <citation type="submission" date="2021-04" db="EMBL/GenBank/DDBJ databases">
        <authorList>
            <person name="Gilroy R."/>
        </authorList>
    </citation>
    <scope>NUCLEOTIDE SEQUENCE</scope>
    <source>
        <strain evidence="2">ChiHjej13B12-4958</strain>
    </source>
</reference>
<dbReference type="InterPro" id="IPR036412">
    <property type="entry name" value="HAD-like_sf"/>
</dbReference>
<dbReference type="NCBIfam" id="TIGR01484">
    <property type="entry name" value="HAD-SF-IIB"/>
    <property type="match status" value="1"/>
</dbReference>
<accession>A0A9D2TNE5</accession>
<comment type="caution">
    <text evidence="2">The sequence shown here is derived from an EMBL/GenBank/DDBJ whole genome shotgun (WGS) entry which is preliminary data.</text>
</comment>
<dbReference type="Pfam" id="PF08282">
    <property type="entry name" value="Hydrolase_3"/>
    <property type="match status" value="2"/>
</dbReference>
<dbReference type="AlphaFoldDB" id="A0A9D2TNE5"/>
<organism evidence="2 3">
    <name type="scientific">Candidatus Corynebacterium faecigallinarum</name>
    <dbReference type="NCBI Taxonomy" id="2838528"/>
    <lineage>
        <taxon>Bacteria</taxon>
        <taxon>Bacillati</taxon>
        <taxon>Actinomycetota</taxon>
        <taxon>Actinomycetes</taxon>
        <taxon>Mycobacteriales</taxon>
        <taxon>Corynebacteriaceae</taxon>
        <taxon>Corynebacterium</taxon>
    </lineage>
</organism>
<evidence type="ECO:0000313" key="2">
    <source>
        <dbReference type="EMBL" id="HJC84747.1"/>
    </source>
</evidence>
<dbReference type="GO" id="GO:0000287">
    <property type="term" value="F:magnesium ion binding"/>
    <property type="evidence" value="ECO:0007669"/>
    <property type="project" value="TreeGrafter"/>
</dbReference>
<reference evidence="2" key="1">
    <citation type="journal article" date="2021" name="PeerJ">
        <title>Extensive microbial diversity within the chicken gut microbiome revealed by metagenomics and culture.</title>
        <authorList>
            <person name="Gilroy R."/>
            <person name="Ravi A."/>
            <person name="Getino M."/>
            <person name="Pursley I."/>
            <person name="Horton D.L."/>
            <person name="Alikhan N.F."/>
            <person name="Baker D."/>
            <person name="Gharbi K."/>
            <person name="Hall N."/>
            <person name="Watson M."/>
            <person name="Adriaenssens E.M."/>
            <person name="Foster-Nyarko E."/>
            <person name="Jarju S."/>
            <person name="Secka A."/>
            <person name="Antonio M."/>
            <person name="Oren A."/>
            <person name="Chaudhuri R.R."/>
            <person name="La Ragione R."/>
            <person name="Hildebrand F."/>
            <person name="Pallen M.J."/>
        </authorList>
    </citation>
    <scope>NUCLEOTIDE SEQUENCE</scope>
    <source>
        <strain evidence="2">ChiHjej13B12-4958</strain>
    </source>
</reference>
<dbReference type="Gene3D" id="3.30.1240.10">
    <property type="match status" value="1"/>
</dbReference>
<dbReference type="InterPro" id="IPR006379">
    <property type="entry name" value="HAD-SF_hydro_IIB"/>
</dbReference>
<sequence>MEETAPSLIVSDLDGTLLTSAERVSPRTRAAIGRLVSSGARFIPASGRPARWMLPVIEQIGLRPVCVCANGAVVYDSATDRITYAAELAPAVLSQVAAQVRDATTGILADRGLPPVTFAVERAGVSAFDRVDELFAVEEDYPHAWESEEHAVESRDALFSKPAVKLLVRQEQMHSSEIFDLVSPVVDSADAHVTWSFSGGLLEINVPGVTKLSGLAHALGTPRDGDASDGGASRDDDGGASGNPAVPDIDPAQVVAFGDMPNDIAMLRWAGLGVAMGNAVDEVAAIADHRTASHDDDGVAEVLERWF</sequence>
<dbReference type="GO" id="GO:0016791">
    <property type="term" value="F:phosphatase activity"/>
    <property type="evidence" value="ECO:0007669"/>
    <property type="project" value="TreeGrafter"/>
</dbReference>
<dbReference type="InterPro" id="IPR023214">
    <property type="entry name" value="HAD_sf"/>
</dbReference>
<dbReference type="GO" id="GO:0005829">
    <property type="term" value="C:cytosol"/>
    <property type="evidence" value="ECO:0007669"/>
    <property type="project" value="TreeGrafter"/>
</dbReference>
<feature type="region of interest" description="Disordered" evidence="1">
    <location>
        <begin position="220"/>
        <end position="248"/>
    </location>
</feature>
<dbReference type="PROSITE" id="PS01228">
    <property type="entry name" value="COF_1"/>
    <property type="match status" value="1"/>
</dbReference>
<protein>
    <submittedName>
        <fullName evidence="2">HAD family hydrolase</fullName>
    </submittedName>
</protein>
<name>A0A9D2TNE5_9CORY</name>
<evidence type="ECO:0000256" key="1">
    <source>
        <dbReference type="SAM" id="MobiDB-lite"/>
    </source>
</evidence>
<evidence type="ECO:0000313" key="3">
    <source>
        <dbReference type="Proteomes" id="UP000823858"/>
    </source>
</evidence>
<dbReference type="EMBL" id="DWVP01000009">
    <property type="protein sequence ID" value="HJC84747.1"/>
    <property type="molecule type" value="Genomic_DNA"/>
</dbReference>